<accession>A0A060QH89</accession>
<comment type="caution">
    <text evidence="1">The sequence shown here is derived from an EMBL/GenBank/DDBJ whole genome shotgun (WGS) entry which is preliminary data.</text>
</comment>
<dbReference type="Proteomes" id="UP000027583">
    <property type="component" value="Unassembled WGS sequence"/>
</dbReference>
<organism evidence="1 2">
    <name type="scientific">Asaia bogorensis</name>
    <dbReference type="NCBI Taxonomy" id="91915"/>
    <lineage>
        <taxon>Bacteria</taxon>
        <taxon>Pseudomonadati</taxon>
        <taxon>Pseudomonadota</taxon>
        <taxon>Alphaproteobacteria</taxon>
        <taxon>Acetobacterales</taxon>
        <taxon>Acetobacteraceae</taxon>
        <taxon>Asaia</taxon>
    </lineage>
</organism>
<dbReference type="AlphaFoldDB" id="A0A060QH89"/>
<gene>
    <name evidence="1" type="ORF">ASAP_2250</name>
</gene>
<name>A0A060QH89_9PROT</name>
<sequence length="93" mass="10341">MSLQAEALRARARNGSCARRARKPRAPLCAFLRHTDMDGHVALASQFRDSVFLRVGHEGALLWGALSVNDPVEEFRHEGAALATLNRQRARYA</sequence>
<protein>
    <submittedName>
        <fullName evidence="1">Uncharacterized protein</fullName>
    </submittedName>
</protein>
<evidence type="ECO:0000313" key="1">
    <source>
        <dbReference type="EMBL" id="CDG40295.1"/>
    </source>
</evidence>
<proteinExistence type="predicted"/>
<dbReference type="EMBL" id="CBLX010000015">
    <property type="protein sequence ID" value="CDG40295.1"/>
    <property type="molecule type" value="Genomic_DNA"/>
</dbReference>
<evidence type="ECO:0000313" key="2">
    <source>
        <dbReference type="Proteomes" id="UP000027583"/>
    </source>
</evidence>
<reference evidence="1 2" key="1">
    <citation type="journal article" date="2014" name="Genome Biol. Evol.">
        <title>Acetic acid bacteria genomes reveal functional traits for adaptation to life in insect guts.</title>
        <authorList>
            <person name="Chouaia B."/>
            <person name="Gaiarsa S."/>
            <person name="Crotti E."/>
            <person name="Comandatore F."/>
            <person name="Degli Esposti M."/>
            <person name="Ricci I."/>
            <person name="Alma A."/>
            <person name="Favia G."/>
            <person name="Bandi C."/>
            <person name="Daffonchio D."/>
        </authorList>
    </citation>
    <scope>NUCLEOTIDE SEQUENCE [LARGE SCALE GENOMIC DNA]</scope>
    <source>
        <strain evidence="1 2">SF2.1</strain>
    </source>
</reference>
<reference evidence="1 2" key="2">
    <citation type="journal article" date="2014" name="PLoS ONE">
        <title>Evolution of mitochondria reconstructed from the energy metabolism of living bacteria.</title>
        <authorList>
            <person name="Degli Esposti M."/>
            <person name="Chouaia B."/>
            <person name="Comandatore F."/>
            <person name="Crotti E."/>
            <person name="Sassera D."/>
            <person name="Lievens P.M."/>
            <person name="Daffonchio D."/>
            <person name="Bandi C."/>
        </authorList>
    </citation>
    <scope>NUCLEOTIDE SEQUENCE [LARGE SCALE GENOMIC DNA]</scope>
    <source>
        <strain evidence="1 2">SF2.1</strain>
    </source>
</reference>